<dbReference type="Proteomes" id="UP001171299">
    <property type="component" value="Unassembled WGS sequence"/>
</dbReference>
<keyword evidence="3" id="KW-0472">Membrane</keyword>
<dbReference type="Gene3D" id="1.20.1600.10">
    <property type="entry name" value="Outer membrane efflux proteins (OEP)"/>
    <property type="match status" value="1"/>
</dbReference>
<dbReference type="GO" id="GO:0015562">
    <property type="term" value="F:efflux transmembrane transporter activity"/>
    <property type="evidence" value="ECO:0007669"/>
    <property type="project" value="InterPro"/>
</dbReference>
<evidence type="ECO:0000313" key="4">
    <source>
        <dbReference type="EMBL" id="MDO6406618.1"/>
    </source>
</evidence>
<dbReference type="SUPFAM" id="SSF56954">
    <property type="entry name" value="Outer membrane efflux proteins (OEP)"/>
    <property type="match status" value="1"/>
</dbReference>
<dbReference type="PANTHER" id="PTHR30203:SF25">
    <property type="entry name" value="OUTER MEMBRANE PROTEIN-RELATED"/>
    <property type="match status" value="1"/>
</dbReference>
<gene>
    <name evidence="5" type="ORF">CTZ24_24935</name>
    <name evidence="4" type="ORF">Q3404_08520</name>
</gene>
<dbReference type="KEGG" id="ppho:CTZ24_24935"/>
<evidence type="ECO:0000256" key="3">
    <source>
        <dbReference type="RuleBase" id="RU362097"/>
    </source>
</evidence>
<dbReference type="GO" id="GO:0009279">
    <property type="term" value="C:cell outer membrane"/>
    <property type="evidence" value="ECO:0007669"/>
    <property type="project" value="UniProtKB-SubCell"/>
</dbReference>
<reference evidence="5" key="2">
    <citation type="journal article" date="2020" name="Environ. Microbiol.">
        <title>The extreme plant-growth-promoting properties of Pantoea phytobeneficialis MSR2 revealed by functional and genomic analysis.</title>
        <authorList>
            <person name="Nascimento F.X."/>
            <person name="Hernandez A.G."/>
            <person name="Glick B.R."/>
            <person name="Rossi M.J."/>
        </authorList>
    </citation>
    <scope>NUCLEOTIDE SEQUENCE</scope>
    <source>
        <strain evidence="5">MSR2</strain>
    </source>
</reference>
<keyword evidence="3" id="KW-0564">Palmitate</keyword>
<sequence length="498" mass="54668">MNLSVSHLNRPGLSVVATLLTMILVSGCTVGPDFKKPEQKAPADWTSWRSADPALLNVPGAAAVADNQWWKRYDDPTLNVLVEKALTASPDIRTAALRFASARAQQHITSSQQTPNVNATASITRNQQSENSPSTRALKEVLPNPDELITLMTDPYNWYQGGLDFSWEIDFWGHVRRAIEASEADSAAQQAQLEFARLSIVGDVVNSYWTLRGIQQQISLAKDDERALDERLSLIRARTLSGAQDNTDLERQRSELAATRANLIELQAQEGVTTNQLLLLLNERPGALKTLLQFKPGSLQAGNLPPLQLGIPSKVASNRPDIKAAEAHLHAATARIGVAEAELYPSITIGAQIGMDTYSAGNFGEWGSRSWSVGPSLNLPIFDRGRRKATVVLRETDQQQAAVDYQKTVLRAWQEIDDALSRYSAAQQKLAEQRTRAESSAQALALIEARYNGGLTSFINVLDAQRSDIQARQALAMSQRDLKTAWAAVNRAVGNYPR</sequence>
<dbReference type="Proteomes" id="UP000424872">
    <property type="component" value="Plasmid pMSR2C"/>
</dbReference>
<protein>
    <submittedName>
        <fullName evidence="4">Efflux transporter outer membrane subunit</fullName>
    </submittedName>
    <submittedName>
        <fullName evidence="5">RND transporter</fullName>
    </submittedName>
</protein>
<evidence type="ECO:0000313" key="5">
    <source>
        <dbReference type="EMBL" id="QGR09710.1"/>
    </source>
</evidence>
<evidence type="ECO:0000313" key="6">
    <source>
        <dbReference type="Proteomes" id="UP000424872"/>
    </source>
</evidence>
<keyword evidence="3" id="KW-0812">Transmembrane</keyword>
<keyword evidence="3" id="KW-1134">Transmembrane beta strand</keyword>
<evidence type="ECO:0000256" key="2">
    <source>
        <dbReference type="ARBA" id="ARBA00007613"/>
    </source>
</evidence>
<dbReference type="EMBL" id="JAUOOM010000006">
    <property type="protein sequence ID" value="MDO6406618.1"/>
    <property type="molecule type" value="Genomic_DNA"/>
</dbReference>
<keyword evidence="5" id="KW-0614">Plasmid</keyword>
<proteinExistence type="inferred from homology"/>
<dbReference type="Gene3D" id="2.20.200.10">
    <property type="entry name" value="Outer membrane efflux proteins (OEP)"/>
    <property type="match status" value="1"/>
</dbReference>
<dbReference type="Pfam" id="PF02321">
    <property type="entry name" value="OEP"/>
    <property type="match status" value="2"/>
</dbReference>
<dbReference type="InterPro" id="IPR003423">
    <property type="entry name" value="OMP_efflux"/>
</dbReference>
<comment type="subcellular location">
    <subcellularLocation>
        <location evidence="1 3">Cell outer membrane</location>
        <topology evidence="1 3">Lipid-anchor</topology>
    </subcellularLocation>
</comment>
<comment type="similarity">
    <text evidence="2 3">Belongs to the outer membrane factor (OMF) (TC 1.B.17) family.</text>
</comment>
<reference evidence="6" key="1">
    <citation type="submission" date="2017-11" db="EMBL/GenBank/DDBJ databases">
        <title>Genome sequence of Pantoea sp. MSR2.</title>
        <authorList>
            <person name="Nascimento F.X."/>
        </authorList>
    </citation>
    <scope>NUCLEOTIDE SEQUENCE [LARGE SCALE GENOMIC DNA]</scope>
    <source>
        <strain evidence="6">MSR2</strain>
        <plasmid evidence="6">pmsr2c</plasmid>
    </source>
</reference>
<dbReference type="NCBIfam" id="TIGR01845">
    <property type="entry name" value="outer_NodT"/>
    <property type="match status" value="1"/>
</dbReference>
<dbReference type="InterPro" id="IPR010131">
    <property type="entry name" value="MdtP/NodT-like"/>
</dbReference>
<dbReference type="RefSeq" id="WP_208726893.1">
    <property type="nucleotide sequence ID" value="NZ_CP024639.1"/>
</dbReference>
<evidence type="ECO:0000313" key="7">
    <source>
        <dbReference type="Proteomes" id="UP001171299"/>
    </source>
</evidence>
<name>A0AAP9HAC6_9GAMM</name>
<dbReference type="EMBL" id="CP024639">
    <property type="protein sequence ID" value="QGR09710.1"/>
    <property type="molecule type" value="Genomic_DNA"/>
</dbReference>
<evidence type="ECO:0000256" key="1">
    <source>
        <dbReference type="ARBA" id="ARBA00004459"/>
    </source>
</evidence>
<geneLocation type="plasmid" evidence="6">
    <name>pmsr2c</name>
</geneLocation>
<organism evidence="5 6">
    <name type="scientific">Pantoea phytobeneficialis</name>
    <dbReference type="NCBI Taxonomy" id="2052056"/>
    <lineage>
        <taxon>Bacteria</taxon>
        <taxon>Pseudomonadati</taxon>
        <taxon>Pseudomonadota</taxon>
        <taxon>Gammaproteobacteria</taxon>
        <taxon>Enterobacterales</taxon>
        <taxon>Erwiniaceae</taxon>
        <taxon>Pantoea</taxon>
    </lineage>
</organism>
<dbReference type="PANTHER" id="PTHR30203">
    <property type="entry name" value="OUTER MEMBRANE CATION EFFLUX PROTEIN"/>
    <property type="match status" value="1"/>
</dbReference>
<keyword evidence="7" id="KW-1185">Reference proteome</keyword>
<accession>A0AAP9HAC6</accession>
<geneLocation type="plasmid" evidence="5">
    <name>pMSR2C</name>
</geneLocation>
<keyword evidence="3" id="KW-0449">Lipoprotein</keyword>
<reference evidence="4" key="3">
    <citation type="submission" date="2023-07" db="EMBL/GenBank/DDBJ databases">
        <title>The extreme plant-growth-promoting properties of Pantoea phytobeneficialis PF55 revealed by functional and genomic analysis.</title>
        <authorList>
            <person name="Nascimento F.X."/>
            <person name="Marcio R.J."/>
        </authorList>
    </citation>
    <scope>NUCLEOTIDE SEQUENCE</scope>
    <source>
        <strain evidence="4">PF55</strain>
    </source>
</reference>
<dbReference type="AlphaFoldDB" id="A0AAP9HAC6"/>